<gene>
    <name evidence="10" type="primary">hutH1</name>
    <name evidence="10" type="ORF">GCM10011444_19270</name>
</gene>
<dbReference type="PROSITE" id="PS00488">
    <property type="entry name" value="PAL_HISTIDASE"/>
    <property type="match status" value="1"/>
</dbReference>
<dbReference type="InterPro" id="IPR001106">
    <property type="entry name" value="Aromatic_Lyase"/>
</dbReference>
<accession>A0ABQ2C1H9</accession>
<evidence type="ECO:0000256" key="5">
    <source>
        <dbReference type="ARBA" id="ARBA00049269"/>
    </source>
</evidence>
<evidence type="ECO:0000256" key="1">
    <source>
        <dbReference type="ARBA" id="ARBA00005113"/>
    </source>
</evidence>
<evidence type="ECO:0000313" key="11">
    <source>
        <dbReference type="Proteomes" id="UP000624701"/>
    </source>
</evidence>
<comment type="caution">
    <text evidence="10">The sequence shown here is derived from an EMBL/GenBank/DDBJ whole genome shotgun (WGS) entry which is preliminary data.</text>
</comment>
<dbReference type="EMBL" id="BMDQ01000002">
    <property type="protein sequence ID" value="GGI57618.1"/>
    <property type="molecule type" value="Genomic_DNA"/>
</dbReference>
<dbReference type="EC" id="4.3.1.3" evidence="2 6"/>
<dbReference type="Gene3D" id="1.20.200.10">
    <property type="entry name" value="Fumarase/aspartase (Central domain)"/>
    <property type="match status" value="1"/>
</dbReference>
<evidence type="ECO:0000256" key="8">
    <source>
        <dbReference type="RuleBase" id="RU004479"/>
    </source>
</evidence>
<dbReference type="InterPro" id="IPR022313">
    <property type="entry name" value="Phe/His_NH3-lyase_AS"/>
</dbReference>
<dbReference type="InterPro" id="IPR008948">
    <property type="entry name" value="L-Aspartase-like"/>
</dbReference>
<comment type="similarity">
    <text evidence="7">Belongs to the PAL/histidase family.</text>
</comment>
<evidence type="ECO:0000256" key="7">
    <source>
        <dbReference type="RuleBase" id="RU003954"/>
    </source>
</evidence>
<evidence type="ECO:0000256" key="6">
    <source>
        <dbReference type="NCBIfam" id="TIGR01225"/>
    </source>
</evidence>
<evidence type="ECO:0000256" key="2">
    <source>
        <dbReference type="ARBA" id="ARBA00012994"/>
    </source>
</evidence>
<sequence>MAKYYSISGSKLTLKDINDIIFNHKKIKLSDDVAKAIKRSKVYLDSKLSENDKPFYGINTGFGSLYNVKISKRDLTKLQENLVMSHACGTGDKVPEVIVKIMLLLKIKSLSFGHSGVQLSTVKRLVDFFNNDIFPFVYTQGSLGASGDLAPLAHLSLPLIGKGKVTYQSRLVNTTTVLKKFNWKPIKLEAKEGLALLNGTQFMTSYGVYCLLLSHKTSYLADIVASISLDAFDGRIDPFNDLVHLIRPHAGQLKVARRFTEFLKDSELINREKEHVQDPYSFRCIPQVHGATKDTIDFVEKTMITEINSVTDNPNIFPDEDEIISAGNFHGQPLALAFDYLKIAMAEIGNISERRIFQLVSGLRGLPAFLVDNPGLNSGFMIPQYTAASIVSANKQLATPASIDSIVSSNGQEDHVSMGANAATQAYSLIRNVERIIAIELFNASQAMEFRKPFKSSKFIELFLKAYRKEVPFIKKDEILHDDIEKTIQFLKKYDINDFELFLNDYGIKASLLENE</sequence>
<organism evidence="10 11">
    <name type="scientific">Winogradskyella haliclonae</name>
    <dbReference type="NCBI Taxonomy" id="2048558"/>
    <lineage>
        <taxon>Bacteria</taxon>
        <taxon>Pseudomonadati</taxon>
        <taxon>Bacteroidota</taxon>
        <taxon>Flavobacteriia</taxon>
        <taxon>Flavobacteriales</taxon>
        <taxon>Flavobacteriaceae</taxon>
        <taxon>Winogradskyella</taxon>
    </lineage>
</organism>
<keyword evidence="11" id="KW-1185">Reference proteome</keyword>
<dbReference type="SUPFAM" id="SSF48557">
    <property type="entry name" value="L-aspartase-like"/>
    <property type="match status" value="1"/>
</dbReference>
<evidence type="ECO:0000256" key="3">
    <source>
        <dbReference type="ARBA" id="ARBA00022808"/>
    </source>
</evidence>
<comment type="subcellular location">
    <subcellularLocation>
        <location evidence="9">Cytoplasm</location>
    </subcellularLocation>
</comment>
<dbReference type="NCBIfam" id="TIGR01225">
    <property type="entry name" value="hutH"/>
    <property type="match status" value="1"/>
</dbReference>
<protein>
    <recommendedName>
        <fullName evidence="2 6">Histidine ammonia-lyase</fullName>
        <ecNumber evidence="2 6">4.3.1.3</ecNumber>
    </recommendedName>
</protein>
<evidence type="ECO:0000256" key="4">
    <source>
        <dbReference type="ARBA" id="ARBA00023239"/>
    </source>
</evidence>
<comment type="pathway">
    <text evidence="1 8">Amino-acid degradation; L-histidine degradation into L-glutamate; N-formimidoyl-L-glutamate from L-histidine: step 1/3.</text>
</comment>
<keyword evidence="3 8" id="KW-0369">Histidine metabolism</keyword>
<dbReference type="InterPro" id="IPR005921">
    <property type="entry name" value="HutH"/>
</dbReference>
<dbReference type="InterPro" id="IPR024083">
    <property type="entry name" value="Fumarase/histidase_N"/>
</dbReference>
<name>A0ABQ2C1H9_9FLAO</name>
<comment type="catalytic activity">
    <reaction evidence="5 8">
        <text>L-histidine = trans-urocanate + NH4(+)</text>
        <dbReference type="Rhea" id="RHEA:21232"/>
        <dbReference type="ChEBI" id="CHEBI:17771"/>
        <dbReference type="ChEBI" id="CHEBI:28938"/>
        <dbReference type="ChEBI" id="CHEBI:57595"/>
        <dbReference type="EC" id="4.3.1.3"/>
    </reaction>
</comment>
<evidence type="ECO:0000256" key="9">
    <source>
        <dbReference type="RuleBase" id="RU004480"/>
    </source>
</evidence>
<evidence type="ECO:0000313" key="10">
    <source>
        <dbReference type="EMBL" id="GGI57618.1"/>
    </source>
</evidence>
<proteinExistence type="inferred from homology"/>
<dbReference type="CDD" id="cd00332">
    <property type="entry name" value="PAL-HAL"/>
    <property type="match status" value="1"/>
</dbReference>
<dbReference type="PANTHER" id="PTHR10362">
    <property type="entry name" value="HISTIDINE AMMONIA-LYASE"/>
    <property type="match status" value="1"/>
</dbReference>
<keyword evidence="4 7" id="KW-0456">Lyase</keyword>
<dbReference type="NCBIfam" id="NF006871">
    <property type="entry name" value="PRK09367.1"/>
    <property type="match status" value="1"/>
</dbReference>
<dbReference type="Proteomes" id="UP000624701">
    <property type="component" value="Unassembled WGS sequence"/>
</dbReference>
<dbReference type="Pfam" id="PF00221">
    <property type="entry name" value="Lyase_aromatic"/>
    <property type="match status" value="1"/>
</dbReference>
<dbReference type="RefSeq" id="WP_188374528.1">
    <property type="nucleotide sequence ID" value="NZ_BMDQ01000002.1"/>
</dbReference>
<reference evidence="11" key="1">
    <citation type="journal article" date="2019" name="Int. J. Syst. Evol. Microbiol.">
        <title>The Global Catalogue of Microorganisms (GCM) 10K type strain sequencing project: providing services to taxonomists for standard genome sequencing and annotation.</title>
        <authorList>
            <consortium name="The Broad Institute Genomics Platform"/>
            <consortium name="The Broad Institute Genome Sequencing Center for Infectious Disease"/>
            <person name="Wu L."/>
            <person name="Ma J."/>
        </authorList>
    </citation>
    <scope>NUCLEOTIDE SEQUENCE [LARGE SCALE GENOMIC DNA]</scope>
    <source>
        <strain evidence="11">CCM 8681</strain>
    </source>
</reference>
<dbReference type="Gene3D" id="1.10.275.10">
    <property type="entry name" value="Fumarase/aspartase (N-terminal domain)"/>
    <property type="match status" value="1"/>
</dbReference>